<accession>A0ABS2PAC1</accession>
<feature type="compositionally biased region" description="Acidic residues" evidence="1">
    <location>
        <begin position="36"/>
        <end position="57"/>
    </location>
</feature>
<protein>
    <submittedName>
        <fullName evidence="3">Uncharacterized protein</fullName>
    </submittedName>
</protein>
<name>A0ABS2PAC1_9BACL</name>
<feature type="transmembrane region" description="Helical" evidence="2">
    <location>
        <begin position="15"/>
        <end position="32"/>
    </location>
</feature>
<evidence type="ECO:0000313" key="4">
    <source>
        <dbReference type="Proteomes" id="UP000741863"/>
    </source>
</evidence>
<keyword evidence="2" id="KW-0472">Membrane</keyword>
<sequence length="328" mass="36935">MEQNKKVKKPFYKRWWFFAIVAFLVIGMFSSIDEEEMAEDDGSAEEASAAEEPDNSEEQERSANEDVAMQSMTIEYDELQDSFSDLVSVHGTMTIDDVPSAQLDPYILLYDSEERLVDVTFGVNSEDTADGFFAVFSDVPDGEYTVKAYLSCLSSFEAMSNEFGNTCSGLTNIDTENEVVEFGYLPNSYALYEDYHLTVANGSEVDAISEVEHLLYEVTYHLEDLQMLVEDFEQRPTDELANHIAGDMTLVAYMMQAIEGITLSSDELSGAEAIKEVNVNAEEWFTTIGEELDRESVTSSSVQNLRELQTQLHDYAVVNGIEIHVHRF</sequence>
<reference evidence="3 4" key="1">
    <citation type="submission" date="2021-01" db="EMBL/GenBank/DDBJ databases">
        <title>Genomic Encyclopedia of Type Strains, Phase IV (KMG-IV): sequencing the most valuable type-strain genomes for metagenomic binning, comparative biology and taxonomic classification.</title>
        <authorList>
            <person name="Goeker M."/>
        </authorList>
    </citation>
    <scope>NUCLEOTIDE SEQUENCE [LARGE SCALE GENOMIC DNA]</scope>
    <source>
        <strain evidence="3 4">DSM 25540</strain>
    </source>
</reference>
<evidence type="ECO:0000256" key="2">
    <source>
        <dbReference type="SAM" id="Phobius"/>
    </source>
</evidence>
<feature type="region of interest" description="Disordered" evidence="1">
    <location>
        <begin position="36"/>
        <end position="64"/>
    </location>
</feature>
<proteinExistence type="predicted"/>
<keyword evidence="4" id="KW-1185">Reference proteome</keyword>
<evidence type="ECO:0000313" key="3">
    <source>
        <dbReference type="EMBL" id="MBM7632247.1"/>
    </source>
</evidence>
<dbReference type="EMBL" id="JAFBEC010000003">
    <property type="protein sequence ID" value="MBM7632247.1"/>
    <property type="molecule type" value="Genomic_DNA"/>
</dbReference>
<keyword evidence="2" id="KW-1133">Transmembrane helix</keyword>
<gene>
    <name evidence="3" type="ORF">JOD17_001340</name>
</gene>
<organism evidence="3 4">
    <name type="scientific">Geomicrobium sediminis</name>
    <dbReference type="NCBI Taxonomy" id="1347788"/>
    <lineage>
        <taxon>Bacteria</taxon>
        <taxon>Bacillati</taxon>
        <taxon>Bacillota</taxon>
        <taxon>Bacilli</taxon>
        <taxon>Bacillales</taxon>
        <taxon>Geomicrobium</taxon>
    </lineage>
</organism>
<dbReference type="Proteomes" id="UP000741863">
    <property type="component" value="Unassembled WGS sequence"/>
</dbReference>
<comment type="caution">
    <text evidence="3">The sequence shown here is derived from an EMBL/GenBank/DDBJ whole genome shotgun (WGS) entry which is preliminary data.</text>
</comment>
<evidence type="ECO:0000256" key="1">
    <source>
        <dbReference type="SAM" id="MobiDB-lite"/>
    </source>
</evidence>
<keyword evidence="2" id="KW-0812">Transmembrane</keyword>
<dbReference type="RefSeq" id="WP_204696375.1">
    <property type="nucleotide sequence ID" value="NZ_JAFBEC010000003.1"/>
</dbReference>